<evidence type="ECO:0000313" key="2">
    <source>
        <dbReference type="Proteomes" id="UP000007798"/>
    </source>
</evidence>
<organism evidence="1 2">
    <name type="scientific">Drosophila willistoni</name>
    <name type="common">Fruit fly</name>
    <dbReference type="NCBI Taxonomy" id="7260"/>
    <lineage>
        <taxon>Eukaryota</taxon>
        <taxon>Metazoa</taxon>
        <taxon>Ecdysozoa</taxon>
        <taxon>Arthropoda</taxon>
        <taxon>Hexapoda</taxon>
        <taxon>Insecta</taxon>
        <taxon>Pterygota</taxon>
        <taxon>Neoptera</taxon>
        <taxon>Endopterygota</taxon>
        <taxon>Diptera</taxon>
        <taxon>Brachycera</taxon>
        <taxon>Muscomorpha</taxon>
        <taxon>Ephydroidea</taxon>
        <taxon>Drosophilidae</taxon>
        <taxon>Drosophila</taxon>
        <taxon>Sophophora</taxon>
    </lineage>
</organism>
<reference evidence="1 2" key="1">
    <citation type="journal article" date="2007" name="Nature">
        <title>Evolution of genes and genomes on the Drosophila phylogeny.</title>
        <authorList>
            <consortium name="Drosophila 12 Genomes Consortium"/>
            <person name="Clark A.G."/>
            <person name="Eisen M.B."/>
            <person name="Smith D.R."/>
            <person name="Bergman C.M."/>
            <person name="Oliver B."/>
            <person name="Markow T.A."/>
            <person name="Kaufman T.C."/>
            <person name="Kellis M."/>
            <person name="Gelbart W."/>
            <person name="Iyer V.N."/>
            <person name="Pollard D.A."/>
            <person name="Sackton T.B."/>
            <person name="Larracuente A.M."/>
            <person name="Singh N.D."/>
            <person name="Abad J.P."/>
            <person name="Abt D.N."/>
            <person name="Adryan B."/>
            <person name="Aguade M."/>
            <person name="Akashi H."/>
            <person name="Anderson W.W."/>
            <person name="Aquadro C.F."/>
            <person name="Ardell D.H."/>
            <person name="Arguello R."/>
            <person name="Artieri C.G."/>
            <person name="Barbash D.A."/>
            <person name="Barker D."/>
            <person name="Barsanti P."/>
            <person name="Batterham P."/>
            <person name="Batzoglou S."/>
            <person name="Begun D."/>
            <person name="Bhutkar A."/>
            <person name="Blanco E."/>
            <person name="Bosak S.A."/>
            <person name="Bradley R.K."/>
            <person name="Brand A.D."/>
            <person name="Brent M.R."/>
            <person name="Brooks A.N."/>
            <person name="Brown R.H."/>
            <person name="Butlin R.K."/>
            <person name="Caggese C."/>
            <person name="Calvi B.R."/>
            <person name="Bernardo de Carvalho A."/>
            <person name="Caspi A."/>
            <person name="Castrezana S."/>
            <person name="Celniker S.E."/>
            <person name="Chang J.L."/>
            <person name="Chapple C."/>
            <person name="Chatterji S."/>
            <person name="Chinwalla A."/>
            <person name="Civetta A."/>
            <person name="Clifton S.W."/>
            <person name="Comeron J.M."/>
            <person name="Costello J.C."/>
            <person name="Coyne J.A."/>
            <person name="Daub J."/>
            <person name="David R.G."/>
            <person name="Delcher A.L."/>
            <person name="Delehaunty K."/>
            <person name="Do C.B."/>
            <person name="Ebling H."/>
            <person name="Edwards K."/>
            <person name="Eickbush T."/>
            <person name="Evans J.D."/>
            <person name="Filipski A."/>
            <person name="Findeiss S."/>
            <person name="Freyhult E."/>
            <person name="Fulton L."/>
            <person name="Fulton R."/>
            <person name="Garcia A.C."/>
            <person name="Gardiner A."/>
            <person name="Garfield D.A."/>
            <person name="Garvin B.E."/>
            <person name="Gibson G."/>
            <person name="Gilbert D."/>
            <person name="Gnerre S."/>
            <person name="Godfrey J."/>
            <person name="Good R."/>
            <person name="Gotea V."/>
            <person name="Gravely B."/>
            <person name="Greenberg A.J."/>
            <person name="Griffiths-Jones S."/>
            <person name="Gross S."/>
            <person name="Guigo R."/>
            <person name="Gustafson E.A."/>
            <person name="Haerty W."/>
            <person name="Hahn M.W."/>
            <person name="Halligan D.L."/>
            <person name="Halpern A.L."/>
            <person name="Halter G.M."/>
            <person name="Han M.V."/>
            <person name="Heger A."/>
            <person name="Hillier L."/>
            <person name="Hinrichs A.S."/>
            <person name="Holmes I."/>
            <person name="Hoskins R.A."/>
            <person name="Hubisz M.J."/>
            <person name="Hultmark D."/>
            <person name="Huntley M.A."/>
            <person name="Jaffe D.B."/>
            <person name="Jagadeeshan S."/>
            <person name="Jeck W.R."/>
            <person name="Johnson J."/>
            <person name="Jones C.D."/>
            <person name="Jordan W.C."/>
            <person name="Karpen G.H."/>
            <person name="Kataoka E."/>
            <person name="Keightley P.D."/>
            <person name="Kheradpour P."/>
            <person name="Kirkness E.F."/>
            <person name="Koerich L.B."/>
            <person name="Kristiansen K."/>
            <person name="Kudrna D."/>
            <person name="Kulathinal R.J."/>
            <person name="Kumar S."/>
            <person name="Kwok R."/>
            <person name="Lander E."/>
            <person name="Langley C.H."/>
            <person name="Lapoint R."/>
            <person name="Lazzaro B.P."/>
            <person name="Lee S.J."/>
            <person name="Levesque L."/>
            <person name="Li R."/>
            <person name="Lin C.F."/>
            <person name="Lin M.F."/>
            <person name="Lindblad-Toh K."/>
            <person name="Llopart A."/>
            <person name="Long M."/>
            <person name="Low L."/>
            <person name="Lozovsky E."/>
            <person name="Lu J."/>
            <person name="Luo M."/>
            <person name="Machado C.A."/>
            <person name="Makalowski W."/>
            <person name="Marzo M."/>
            <person name="Matsuda M."/>
            <person name="Matzkin L."/>
            <person name="McAllister B."/>
            <person name="McBride C.S."/>
            <person name="McKernan B."/>
            <person name="McKernan K."/>
            <person name="Mendez-Lago M."/>
            <person name="Minx P."/>
            <person name="Mollenhauer M.U."/>
            <person name="Montooth K."/>
            <person name="Mount S.M."/>
            <person name="Mu X."/>
            <person name="Myers E."/>
            <person name="Negre B."/>
            <person name="Newfeld S."/>
            <person name="Nielsen R."/>
            <person name="Noor M.A."/>
            <person name="O'Grady P."/>
            <person name="Pachter L."/>
            <person name="Papaceit M."/>
            <person name="Parisi M.J."/>
            <person name="Parisi M."/>
            <person name="Parts L."/>
            <person name="Pedersen J.S."/>
            <person name="Pesole G."/>
            <person name="Phillippy A.M."/>
            <person name="Ponting C.P."/>
            <person name="Pop M."/>
            <person name="Porcelli D."/>
            <person name="Powell J.R."/>
            <person name="Prohaska S."/>
            <person name="Pruitt K."/>
            <person name="Puig M."/>
            <person name="Quesneville H."/>
            <person name="Ram K.R."/>
            <person name="Rand D."/>
            <person name="Rasmussen M.D."/>
            <person name="Reed L.K."/>
            <person name="Reenan R."/>
            <person name="Reily A."/>
            <person name="Remington K.A."/>
            <person name="Rieger T.T."/>
            <person name="Ritchie M.G."/>
            <person name="Robin C."/>
            <person name="Rogers Y.H."/>
            <person name="Rohde C."/>
            <person name="Rozas J."/>
            <person name="Rubenfield M.J."/>
            <person name="Ruiz A."/>
            <person name="Russo S."/>
            <person name="Salzberg S.L."/>
            <person name="Sanchez-Gracia A."/>
            <person name="Saranga D.J."/>
            <person name="Sato H."/>
            <person name="Schaeffer S.W."/>
            <person name="Schatz M.C."/>
            <person name="Schlenke T."/>
            <person name="Schwartz R."/>
            <person name="Segarra C."/>
            <person name="Singh R.S."/>
            <person name="Sirot L."/>
            <person name="Sirota M."/>
            <person name="Sisneros N.B."/>
            <person name="Smith C.D."/>
            <person name="Smith T.F."/>
            <person name="Spieth J."/>
            <person name="Stage D.E."/>
            <person name="Stark A."/>
            <person name="Stephan W."/>
            <person name="Strausberg R.L."/>
            <person name="Strempel S."/>
            <person name="Sturgill D."/>
            <person name="Sutton G."/>
            <person name="Sutton G.G."/>
            <person name="Tao W."/>
            <person name="Teichmann S."/>
            <person name="Tobari Y.N."/>
            <person name="Tomimura Y."/>
            <person name="Tsolas J.M."/>
            <person name="Valente V.L."/>
            <person name="Venter E."/>
            <person name="Venter J.C."/>
            <person name="Vicario S."/>
            <person name="Vieira F.G."/>
            <person name="Vilella A.J."/>
            <person name="Villasante A."/>
            <person name="Walenz B."/>
            <person name="Wang J."/>
            <person name="Wasserman M."/>
            <person name="Watts T."/>
            <person name="Wilson D."/>
            <person name="Wilson R.K."/>
            <person name="Wing R.A."/>
            <person name="Wolfner M.F."/>
            <person name="Wong A."/>
            <person name="Wong G.K."/>
            <person name="Wu C.I."/>
            <person name="Wu G."/>
            <person name="Yamamoto D."/>
            <person name="Yang H.P."/>
            <person name="Yang S.P."/>
            <person name="Yorke J.A."/>
            <person name="Yoshida K."/>
            <person name="Zdobnov E."/>
            <person name="Zhang P."/>
            <person name="Zhang Y."/>
            <person name="Zimin A.V."/>
            <person name="Baldwin J."/>
            <person name="Abdouelleil A."/>
            <person name="Abdulkadir J."/>
            <person name="Abebe A."/>
            <person name="Abera B."/>
            <person name="Abreu J."/>
            <person name="Acer S.C."/>
            <person name="Aftuck L."/>
            <person name="Alexander A."/>
            <person name="An P."/>
            <person name="Anderson E."/>
            <person name="Anderson S."/>
            <person name="Arachi H."/>
            <person name="Azer M."/>
            <person name="Bachantsang P."/>
            <person name="Barry A."/>
            <person name="Bayul T."/>
            <person name="Berlin A."/>
            <person name="Bessette D."/>
            <person name="Bloom T."/>
            <person name="Blye J."/>
            <person name="Boguslavskiy L."/>
            <person name="Bonnet C."/>
            <person name="Boukhgalter B."/>
            <person name="Bourzgui I."/>
            <person name="Brown A."/>
            <person name="Cahill P."/>
            <person name="Channer S."/>
            <person name="Cheshatsang Y."/>
            <person name="Chuda L."/>
            <person name="Citroen M."/>
            <person name="Collymore A."/>
            <person name="Cooke P."/>
            <person name="Costello M."/>
            <person name="D'Aco K."/>
            <person name="Daza R."/>
            <person name="De Haan G."/>
            <person name="DeGray S."/>
            <person name="DeMaso C."/>
            <person name="Dhargay N."/>
            <person name="Dooley K."/>
            <person name="Dooley E."/>
            <person name="Doricent M."/>
            <person name="Dorje P."/>
            <person name="Dorjee K."/>
            <person name="Dupes A."/>
            <person name="Elong R."/>
            <person name="Falk J."/>
            <person name="Farina A."/>
            <person name="Faro S."/>
            <person name="Ferguson D."/>
            <person name="Fisher S."/>
            <person name="Foley C.D."/>
            <person name="Franke A."/>
            <person name="Friedrich D."/>
            <person name="Gadbois L."/>
            <person name="Gearin G."/>
            <person name="Gearin C.R."/>
            <person name="Giannoukos G."/>
            <person name="Goode T."/>
            <person name="Graham J."/>
            <person name="Grandbois E."/>
            <person name="Grewal S."/>
            <person name="Gyaltsen K."/>
            <person name="Hafez N."/>
            <person name="Hagos B."/>
            <person name="Hall J."/>
            <person name="Henson C."/>
            <person name="Hollinger A."/>
            <person name="Honan T."/>
            <person name="Huard M.D."/>
            <person name="Hughes L."/>
            <person name="Hurhula B."/>
            <person name="Husby M.E."/>
            <person name="Kamat A."/>
            <person name="Kanga B."/>
            <person name="Kashin S."/>
            <person name="Khazanovich D."/>
            <person name="Kisner P."/>
            <person name="Lance K."/>
            <person name="Lara M."/>
            <person name="Lee W."/>
            <person name="Lennon N."/>
            <person name="Letendre F."/>
            <person name="LeVine R."/>
            <person name="Lipovsky A."/>
            <person name="Liu X."/>
            <person name="Liu J."/>
            <person name="Liu S."/>
            <person name="Lokyitsang T."/>
            <person name="Lokyitsang Y."/>
            <person name="Lubonja R."/>
            <person name="Lui A."/>
            <person name="MacDonald P."/>
            <person name="Magnisalis V."/>
            <person name="Maru K."/>
            <person name="Matthews C."/>
            <person name="McCusker W."/>
            <person name="McDonough S."/>
            <person name="Mehta T."/>
            <person name="Meldrim J."/>
            <person name="Meneus L."/>
            <person name="Mihai O."/>
            <person name="Mihalev A."/>
            <person name="Mihova T."/>
            <person name="Mittelman R."/>
            <person name="Mlenga V."/>
            <person name="Montmayeur A."/>
            <person name="Mulrain L."/>
            <person name="Navidi A."/>
            <person name="Naylor J."/>
            <person name="Negash T."/>
            <person name="Nguyen T."/>
            <person name="Nguyen N."/>
            <person name="Nicol R."/>
            <person name="Norbu C."/>
            <person name="Norbu N."/>
            <person name="Novod N."/>
            <person name="O'Neill B."/>
            <person name="Osman S."/>
            <person name="Markiewicz E."/>
            <person name="Oyono O.L."/>
            <person name="Patti C."/>
            <person name="Phunkhang P."/>
            <person name="Pierre F."/>
            <person name="Priest M."/>
            <person name="Raghuraman S."/>
            <person name="Rege F."/>
            <person name="Reyes R."/>
            <person name="Rise C."/>
            <person name="Rogov P."/>
            <person name="Ross K."/>
            <person name="Ryan E."/>
            <person name="Settipalli S."/>
            <person name="Shea T."/>
            <person name="Sherpa N."/>
            <person name="Shi L."/>
            <person name="Shih D."/>
            <person name="Sparrow T."/>
            <person name="Spaulding J."/>
            <person name="Stalker J."/>
            <person name="Stange-Thomann N."/>
            <person name="Stavropoulos S."/>
            <person name="Stone C."/>
            <person name="Strader C."/>
            <person name="Tesfaye S."/>
            <person name="Thomson T."/>
            <person name="Thoulutsang Y."/>
            <person name="Thoulutsang D."/>
            <person name="Topham K."/>
            <person name="Topping I."/>
            <person name="Tsamla T."/>
            <person name="Vassiliev H."/>
            <person name="Vo A."/>
            <person name="Wangchuk T."/>
            <person name="Wangdi T."/>
            <person name="Weiand M."/>
            <person name="Wilkinson J."/>
            <person name="Wilson A."/>
            <person name="Yadav S."/>
            <person name="Young G."/>
            <person name="Yu Q."/>
            <person name="Zembek L."/>
            <person name="Zhong D."/>
            <person name="Zimmer A."/>
            <person name="Zwirko Z."/>
            <person name="Jaffe D.B."/>
            <person name="Alvarez P."/>
            <person name="Brockman W."/>
            <person name="Butler J."/>
            <person name="Chin C."/>
            <person name="Gnerre S."/>
            <person name="Grabherr M."/>
            <person name="Kleber M."/>
            <person name="Mauceli E."/>
            <person name="MacCallum I."/>
        </authorList>
    </citation>
    <scope>NUCLEOTIDE SEQUENCE [LARGE SCALE GENOMIC DNA]</scope>
    <source>
        <strain evidence="2">Tucson 14030-0811.24</strain>
    </source>
</reference>
<dbReference type="Pfam" id="PF16039">
    <property type="entry name" value="DUF4791"/>
    <property type="match status" value="1"/>
</dbReference>
<dbReference type="EMBL" id="CH963852">
    <property type="protein sequence ID" value="EDW75631.1"/>
    <property type="molecule type" value="Genomic_DNA"/>
</dbReference>
<dbReference type="InParanoid" id="B4MU42"/>
<protein>
    <submittedName>
        <fullName evidence="1">Uncharacterized protein</fullName>
    </submittedName>
</protein>
<dbReference type="Proteomes" id="UP000007798">
    <property type="component" value="Unassembled WGS sequence"/>
</dbReference>
<dbReference type="PhylomeDB" id="B4MU42"/>
<dbReference type="OMA" id="MIVVKYG"/>
<evidence type="ECO:0000313" key="1">
    <source>
        <dbReference type="EMBL" id="EDW75631.1"/>
    </source>
</evidence>
<dbReference type="HOGENOM" id="CLU_1422856_0_0_1"/>
<dbReference type="AlphaFoldDB" id="B4MU42"/>
<proteinExistence type="predicted"/>
<sequence>MSEPISGRGLRCAYNGLLLYSAYSTVKKMHLAEHPCAYSACIVSGTVAVLGLLRVIFGSGHSDECRKLRDVNQGVLELVPLPLVNMELYIRSTGVSPLALSHAIFVLPLVGDLCCSIVKERRQCDISECLKDLTVLGNIVSLAYLAHVEENFIYMRMMLVMAVMKYGGVLVDSIHEGTGEDLQVCGTALFLHLFGRVLREWKDKM</sequence>
<dbReference type="InterPro" id="IPR032007">
    <property type="entry name" value="DUF4791"/>
</dbReference>
<dbReference type="OrthoDB" id="7811158at2759"/>
<dbReference type="eggNOG" id="ENOG502TBI5">
    <property type="taxonomic scope" value="Eukaryota"/>
</dbReference>
<accession>B4MU42</accession>
<keyword evidence="2" id="KW-1185">Reference proteome</keyword>
<name>B4MU42_DROWI</name>
<gene>
    <name evidence="1" type="primary">Dwil\GK23972</name>
    <name evidence="1" type="ORF">Dwil_GK23972</name>
</gene>
<dbReference type="KEGG" id="dwi:6641729"/>